<evidence type="ECO:0000256" key="1">
    <source>
        <dbReference type="ARBA" id="ARBA00007406"/>
    </source>
</evidence>
<dbReference type="GO" id="GO:0050661">
    <property type="term" value="F:NADP binding"/>
    <property type="evidence" value="ECO:0007669"/>
    <property type="project" value="InterPro"/>
</dbReference>
<dbReference type="GO" id="GO:0051287">
    <property type="term" value="F:NAD binding"/>
    <property type="evidence" value="ECO:0007669"/>
    <property type="project" value="InterPro"/>
</dbReference>
<dbReference type="InterPro" id="IPR020828">
    <property type="entry name" value="GlycerAld_3-P_DH_NAD(P)-bd"/>
</dbReference>
<dbReference type="EMBL" id="CP013065">
    <property type="protein sequence ID" value="ALM13095.1"/>
    <property type="molecule type" value="Genomic_DNA"/>
</dbReference>
<evidence type="ECO:0000256" key="6">
    <source>
        <dbReference type="PIRSR" id="PIRSR000149-4"/>
    </source>
</evidence>
<dbReference type="Gene3D" id="3.30.360.10">
    <property type="entry name" value="Dihydrodipicolinate Reductase, domain 2"/>
    <property type="match status" value="1"/>
</dbReference>
<dbReference type="FunFam" id="3.40.50.720:FF:000001">
    <property type="entry name" value="Glyceraldehyde-3-phosphate dehydrogenase"/>
    <property type="match status" value="1"/>
</dbReference>
<feature type="active site" description="Nucleophile" evidence="3">
    <location>
        <position position="152"/>
    </location>
</feature>
<evidence type="ECO:0000313" key="11">
    <source>
        <dbReference type="Proteomes" id="UP000069135"/>
    </source>
</evidence>
<name>A0A0S1SS04_9BACT</name>
<accession>A0A0S1SEK5</accession>
<feature type="binding site" evidence="4">
    <location>
        <begin position="151"/>
        <end position="153"/>
    </location>
    <ligand>
        <name>D-glyceraldehyde 3-phosphate</name>
        <dbReference type="ChEBI" id="CHEBI:59776"/>
    </ligand>
</feature>
<sequence>MNIAINGFGRIGRQALHLILENHPDLNVVLINDPGDGATLAHLLEFDSNYGHYDCGALFNDGTLTVKGKKITVTQTKDPALLPHKEKKVDIVLECTGKFCKKEDAGLHLRAGAKKVILSAPGKDEIDGTFVLGVNEATYDPKKMHIISNASCTTNSLAPVAKVLDESFGIAYGLMTTIHSYTNDQVILDVAHKDLRRARAAALNMIPTSTGAAKAIGLVLPNLNGKMKGISVRVPTPTVSLTDLTVTLKKTATAEEINAAFEKAAAGPMKGILGVEKRPLVSMDYKKDPRSSIVDALSTQVIGSTLAKVLAWYDNEWGYSCRLVELAEFVGKKL</sequence>
<evidence type="ECO:0000256" key="7">
    <source>
        <dbReference type="RuleBase" id="RU000397"/>
    </source>
</evidence>
<evidence type="ECO:0000256" key="3">
    <source>
        <dbReference type="PIRSR" id="PIRSR000149-1"/>
    </source>
</evidence>
<dbReference type="InterPro" id="IPR036291">
    <property type="entry name" value="NAD(P)-bd_dom_sf"/>
</dbReference>
<dbReference type="PRINTS" id="PR00078">
    <property type="entry name" value="G3PDHDRGNASE"/>
</dbReference>
<dbReference type="CDD" id="cd05214">
    <property type="entry name" value="GAPDH_I_N"/>
    <property type="match status" value="1"/>
</dbReference>
<organism evidence="10 11">
    <name type="scientific">Candidatus Peribacter riflensis</name>
    <dbReference type="NCBI Taxonomy" id="1735162"/>
    <lineage>
        <taxon>Bacteria</taxon>
        <taxon>Candidatus Peregrinibacteriota</taxon>
        <taxon>Candidatus Peribacteria</taxon>
        <taxon>Candidatus Peribacterales</taxon>
        <taxon>Candidatus Peribacteraceae</taxon>
        <taxon>Candidatus Peribacter</taxon>
    </lineage>
</organism>
<evidence type="ECO:0000256" key="2">
    <source>
        <dbReference type="ARBA" id="ARBA00023002"/>
    </source>
</evidence>
<feature type="domain" description="Glyceraldehyde 3-phosphate dehydrogenase NAD(P) binding" evidence="9">
    <location>
        <begin position="1"/>
        <end position="152"/>
    </location>
</feature>
<evidence type="ECO:0000256" key="4">
    <source>
        <dbReference type="PIRSR" id="PIRSR000149-2"/>
    </source>
</evidence>
<feature type="binding site" evidence="4">
    <location>
        <position position="233"/>
    </location>
    <ligand>
        <name>D-glyceraldehyde 3-phosphate</name>
        <dbReference type="ChEBI" id="CHEBI:59776"/>
    </ligand>
</feature>
<dbReference type="InterPro" id="IPR020831">
    <property type="entry name" value="GlycerAld/Erythrose_P_DH"/>
</dbReference>
<dbReference type="GO" id="GO:0016620">
    <property type="term" value="F:oxidoreductase activity, acting on the aldehyde or oxo group of donors, NAD or NADP as acceptor"/>
    <property type="evidence" value="ECO:0007669"/>
    <property type="project" value="InterPro"/>
</dbReference>
<reference evidence="10 11" key="2">
    <citation type="journal article" date="2016" name="PeerJ">
        <title>Analysis of five complete genome sequences for members of the class Peribacteria in the recently recognized Peregrinibacteria bacterial phylum.</title>
        <authorList>
            <person name="Anantharaman K."/>
            <person name="Brown C.T."/>
            <person name="Burstein D."/>
            <person name="Castelle C.J."/>
            <person name="Probst A.J."/>
            <person name="Thomas B.C."/>
            <person name="Williams K.H."/>
            <person name="Banfield J.F."/>
        </authorList>
    </citation>
    <scope>NUCLEOTIDE SEQUENCE [LARGE SCALE GENOMIC DNA]</scope>
    <source>
        <strain evidence="10">RIFOXYD1_FULL_PER-ii_59_16</strain>
    </source>
</reference>
<feature type="binding site" evidence="4">
    <location>
        <position position="182"/>
    </location>
    <ligand>
        <name>D-glyceraldehyde 3-phosphate</name>
        <dbReference type="ChEBI" id="CHEBI:59776"/>
    </ligand>
</feature>
<dbReference type="PATRIC" id="fig|1735161.3.peg.396"/>
<dbReference type="Proteomes" id="UP000069135">
    <property type="component" value="Chromosome"/>
</dbReference>
<keyword evidence="5" id="KW-0520">NAD</keyword>
<dbReference type="PANTHER" id="PTHR43148">
    <property type="entry name" value="GLYCERALDEHYDE-3-PHOSPHATE DEHYDROGENASE 2"/>
    <property type="match status" value="1"/>
</dbReference>
<comment type="similarity">
    <text evidence="1 7">Belongs to the glyceraldehyde-3-phosphate dehydrogenase family.</text>
</comment>
<feature type="binding site" evidence="5">
    <location>
        <position position="315"/>
    </location>
    <ligand>
        <name>NAD(+)</name>
        <dbReference type="ChEBI" id="CHEBI:57540"/>
    </ligand>
</feature>
<dbReference type="PIRSF" id="PIRSF000149">
    <property type="entry name" value="GAP_DH"/>
    <property type="match status" value="1"/>
</dbReference>
<feature type="site" description="Activates thiol group during catalysis" evidence="6">
    <location>
        <position position="179"/>
    </location>
</feature>
<accession>A0A0S1SS04</accession>
<dbReference type="PROSITE" id="PS00071">
    <property type="entry name" value="GAPDH"/>
    <property type="match status" value="1"/>
</dbReference>
<reference evidence="11" key="1">
    <citation type="submission" date="2015-10" db="EMBL/GenBank/DDBJ databases">
        <title>Analysis of five complete genome sequences for members of the class Peribacteria in the recently recognized Peregrinibacteria bacterial phylum.</title>
        <authorList>
            <person name="Anantharaman K."/>
            <person name="Brown C.T."/>
            <person name="Burstein D."/>
            <person name="Castelle C.J."/>
            <person name="Probst A.J."/>
            <person name="Thomas B.C."/>
            <person name="Williams K.H."/>
            <person name="Banfield J.F."/>
        </authorList>
    </citation>
    <scope>NUCLEOTIDE SEQUENCE [LARGE SCALE GENOMIC DNA]</scope>
</reference>
<dbReference type="AlphaFoldDB" id="A0A0S1SS04"/>
<protein>
    <recommendedName>
        <fullName evidence="8">Glyceraldehyde-3-phosphate dehydrogenase</fullName>
        <ecNumber evidence="8">1.2.1.-</ecNumber>
    </recommendedName>
</protein>
<dbReference type="Pfam" id="PF02800">
    <property type="entry name" value="Gp_dh_C"/>
    <property type="match status" value="1"/>
</dbReference>
<dbReference type="KEGG" id="prf:PeribacterA2_0402"/>
<dbReference type="FunFam" id="3.30.360.10:FF:000002">
    <property type="entry name" value="Glyceraldehyde-3-phosphate dehydrogenase"/>
    <property type="match status" value="1"/>
</dbReference>
<feature type="binding site" evidence="4">
    <location>
        <begin position="210"/>
        <end position="211"/>
    </location>
    <ligand>
        <name>D-glyceraldehyde 3-phosphate</name>
        <dbReference type="ChEBI" id="CHEBI:59776"/>
    </ligand>
</feature>
<keyword evidence="2 8" id="KW-0560">Oxidoreductase</keyword>
<dbReference type="InterPro" id="IPR006424">
    <property type="entry name" value="Glyceraldehyde-3-P_DH_1"/>
</dbReference>
<dbReference type="GO" id="GO:0006006">
    <property type="term" value="P:glucose metabolic process"/>
    <property type="evidence" value="ECO:0007669"/>
    <property type="project" value="InterPro"/>
</dbReference>
<dbReference type="SUPFAM" id="SSF55347">
    <property type="entry name" value="Glyceraldehyde-3-phosphate dehydrogenase-like, C-terminal domain"/>
    <property type="match status" value="1"/>
</dbReference>
<proteinExistence type="inferred from homology"/>
<dbReference type="InterPro" id="IPR020830">
    <property type="entry name" value="GlycerAld_3-P_DH_AS"/>
</dbReference>
<dbReference type="Pfam" id="PF00044">
    <property type="entry name" value="Gp_dh_N"/>
    <property type="match status" value="1"/>
</dbReference>
<feature type="binding site" evidence="5">
    <location>
        <position position="33"/>
    </location>
    <ligand>
        <name>NAD(+)</name>
        <dbReference type="ChEBI" id="CHEBI:57540"/>
    </ligand>
</feature>
<accession>A0A0S1SW82</accession>
<dbReference type="SMART" id="SM00846">
    <property type="entry name" value="Gp_dh_N"/>
    <property type="match status" value="1"/>
</dbReference>
<dbReference type="SUPFAM" id="SSF51735">
    <property type="entry name" value="NAD(P)-binding Rossmann-fold domains"/>
    <property type="match status" value="1"/>
</dbReference>
<dbReference type="EC" id="1.2.1.-" evidence="8"/>
<feature type="binding site" evidence="5">
    <location>
        <begin position="10"/>
        <end position="11"/>
    </location>
    <ligand>
        <name>NAD(+)</name>
        <dbReference type="ChEBI" id="CHEBI:57540"/>
    </ligand>
</feature>
<dbReference type="STRING" id="1735162.PeribacterB2_0402"/>
<dbReference type="Gene3D" id="3.40.50.720">
    <property type="entry name" value="NAD(P)-binding Rossmann-like Domain"/>
    <property type="match status" value="1"/>
</dbReference>
<keyword evidence="5" id="KW-0547">Nucleotide-binding</keyword>
<gene>
    <name evidence="10" type="ORF">PeribacterD1_0402</name>
</gene>
<evidence type="ECO:0000259" key="9">
    <source>
        <dbReference type="SMART" id="SM00846"/>
    </source>
</evidence>
<dbReference type="InterPro" id="IPR020829">
    <property type="entry name" value="GlycerAld_3-P_DH_cat"/>
</dbReference>
<dbReference type="NCBIfam" id="TIGR01534">
    <property type="entry name" value="GAPDH-I"/>
    <property type="match status" value="1"/>
</dbReference>
<evidence type="ECO:0000313" key="10">
    <source>
        <dbReference type="EMBL" id="ALM13095.1"/>
    </source>
</evidence>
<evidence type="ECO:0000256" key="8">
    <source>
        <dbReference type="RuleBase" id="RU361160"/>
    </source>
</evidence>
<evidence type="ECO:0000256" key="5">
    <source>
        <dbReference type="PIRSR" id="PIRSR000149-3"/>
    </source>
</evidence>
<feature type="binding site" evidence="5">
    <location>
        <position position="119"/>
    </location>
    <ligand>
        <name>NAD(+)</name>
        <dbReference type="ChEBI" id="CHEBI:57540"/>
    </ligand>
</feature>
<accession>A0A0S1SGG0</accession>
<accession>A0A0S1SNE6</accession>
<dbReference type="CDD" id="cd18126">
    <property type="entry name" value="GAPDH_I_C"/>
    <property type="match status" value="1"/>
</dbReference>